<comment type="caution">
    <text evidence="2">The sequence shown here is derived from an EMBL/GenBank/DDBJ whole genome shotgun (WGS) entry which is preliminary data.</text>
</comment>
<organism evidence="2 3">
    <name type="scientific">Dyadobacter luteus</name>
    <dbReference type="NCBI Taxonomy" id="2259619"/>
    <lineage>
        <taxon>Bacteria</taxon>
        <taxon>Pseudomonadati</taxon>
        <taxon>Bacteroidota</taxon>
        <taxon>Cytophagia</taxon>
        <taxon>Cytophagales</taxon>
        <taxon>Spirosomataceae</taxon>
        <taxon>Dyadobacter</taxon>
    </lineage>
</organism>
<dbReference type="OrthoDB" id="965773at2"/>
<evidence type="ECO:0000313" key="3">
    <source>
        <dbReference type="Proteomes" id="UP000256373"/>
    </source>
</evidence>
<gene>
    <name evidence="2" type="ORF">DSL64_04625</name>
</gene>
<evidence type="ECO:0000313" key="2">
    <source>
        <dbReference type="EMBL" id="REA63721.1"/>
    </source>
</evidence>
<feature type="compositionally biased region" description="Polar residues" evidence="1">
    <location>
        <begin position="45"/>
        <end position="54"/>
    </location>
</feature>
<proteinExistence type="predicted"/>
<evidence type="ECO:0000256" key="1">
    <source>
        <dbReference type="SAM" id="MobiDB-lite"/>
    </source>
</evidence>
<dbReference type="RefSeq" id="WP_115829471.1">
    <property type="nucleotide sequence ID" value="NZ_QNUL01000002.1"/>
</dbReference>
<dbReference type="AlphaFoldDB" id="A0A3D8YGD5"/>
<protein>
    <submittedName>
        <fullName evidence="2">Uncharacterized protein</fullName>
    </submittedName>
</protein>
<feature type="compositionally biased region" description="Basic and acidic residues" evidence="1">
    <location>
        <begin position="25"/>
        <end position="44"/>
    </location>
</feature>
<accession>A0A3D8YGD5</accession>
<dbReference type="Proteomes" id="UP000256373">
    <property type="component" value="Unassembled WGS sequence"/>
</dbReference>
<sequence>MSAKKGNVEGGSPSPSGVEDEDRHDDDSKQPAKKVEKDAEKKSESNNMTGQKGYNETPPDVPVKSSKKQE</sequence>
<keyword evidence="3" id="KW-1185">Reference proteome</keyword>
<feature type="region of interest" description="Disordered" evidence="1">
    <location>
        <begin position="1"/>
        <end position="70"/>
    </location>
</feature>
<name>A0A3D8YGD5_9BACT</name>
<reference evidence="2 3" key="1">
    <citation type="submission" date="2018-07" db="EMBL/GenBank/DDBJ databases">
        <title>Dyadobacter roseus sp. nov., isolated from rose rhizosphere soil.</title>
        <authorList>
            <person name="Chen L."/>
        </authorList>
    </citation>
    <scope>NUCLEOTIDE SEQUENCE [LARGE SCALE GENOMIC DNA]</scope>
    <source>
        <strain evidence="2 3">RS19</strain>
    </source>
</reference>
<dbReference type="EMBL" id="QNUL01000002">
    <property type="protein sequence ID" value="REA63721.1"/>
    <property type="molecule type" value="Genomic_DNA"/>
</dbReference>